<evidence type="ECO:0000313" key="1">
    <source>
        <dbReference type="EMBL" id="RUR77048.1"/>
    </source>
</evidence>
<protein>
    <submittedName>
        <fullName evidence="1">Uncharacterized protein</fullName>
    </submittedName>
</protein>
<reference evidence="1 2" key="1">
    <citation type="journal article" date="2019" name="Genome Biol. Evol.">
        <title>Day and night: Metabolic profiles and evolutionary relationships of six axenic non-marine cyanobacteria.</title>
        <authorList>
            <person name="Will S.E."/>
            <person name="Henke P."/>
            <person name="Boedeker C."/>
            <person name="Huang S."/>
            <person name="Brinkmann H."/>
            <person name="Rohde M."/>
            <person name="Jarek M."/>
            <person name="Friedl T."/>
            <person name="Seufert S."/>
            <person name="Schumacher M."/>
            <person name="Overmann J."/>
            <person name="Neumann-Schaal M."/>
            <person name="Petersen J."/>
        </authorList>
    </citation>
    <scope>NUCLEOTIDE SEQUENCE [LARGE SCALE GENOMIC DNA]</scope>
    <source>
        <strain evidence="1 2">PCC 6912</strain>
    </source>
</reference>
<gene>
    <name evidence="1" type="ORF">PCC6912_40070</name>
</gene>
<comment type="caution">
    <text evidence="1">The sequence shown here is derived from an EMBL/GenBank/DDBJ whole genome shotgun (WGS) entry which is preliminary data.</text>
</comment>
<dbReference type="RefSeq" id="WP_016879382.1">
    <property type="nucleotide sequence ID" value="NZ_AJLN01000058.1"/>
</dbReference>
<accession>A0A433N6C2</accession>
<name>A0A433N6C2_CHLFR</name>
<dbReference type="AlphaFoldDB" id="A0A433N6C2"/>
<keyword evidence="2" id="KW-1185">Reference proteome</keyword>
<dbReference type="EMBL" id="RSCJ01000018">
    <property type="protein sequence ID" value="RUR77048.1"/>
    <property type="molecule type" value="Genomic_DNA"/>
</dbReference>
<evidence type="ECO:0000313" key="2">
    <source>
        <dbReference type="Proteomes" id="UP000268857"/>
    </source>
</evidence>
<dbReference type="Proteomes" id="UP000268857">
    <property type="component" value="Unassembled WGS sequence"/>
</dbReference>
<organism evidence="1 2">
    <name type="scientific">Chlorogloeopsis fritschii PCC 6912</name>
    <dbReference type="NCBI Taxonomy" id="211165"/>
    <lineage>
        <taxon>Bacteria</taxon>
        <taxon>Bacillati</taxon>
        <taxon>Cyanobacteriota</taxon>
        <taxon>Cyanophyceae</taxon>
        <taxon>Nostocales</taxon>
        <taxon>Chlorogloeopsidaceae</taxon>
        <taxon>Chlorogloeopsis</taxon>
    </lineage>
</organism>
<proteinExistence type="predicted"/>
<sequence length="171" mass="19386">MDTLQQRIEALQRRGFGEFLSEDELEIAAAFVEARKSPRFGDNLPYNEFDGWSETLCSGICGWGGSLSKPGVMTREIIFKEKGVWTNRDIHTSIKMSDLHEKIKRKINLFFDGCSVNFEHLSSASVYAAIKNGYAPAIKLEDYPHNLNLNKYHHDLVLAFCPPEVDFPKSA</sequence>